<gene>
    <name evidence="3" type="ORF">I6I10_09030</name>
</gene>
<dbReference type="OrthoDB" id="9990832at2"/>
<organism evidence="3 4">
    <name type="scientific">Corynebacterium glucuronolyticum</name>
    <dbReference type="NCBI Taxonomy" id="39791"/>
    <lineage>
        <taxon>Bacteria</taxon>
        <taxon>Bacillati</taxon>
        <taxon>Actinomycetota</taxon>
        <taxon>Actinomycetes</taxon>
        <taxon>Mycobacteriales</taxon>
        <taxon>Corynebacteriaceae</taxon>
        <taxon>Corynebacterium</taxon>
    </lineage>
</organism>
<evidence type="ECO:0000313" key="4">
    <source>
        <dbReference type="Proteomes" id="UP000596145"/>
    </source>
</evidence>
<sequence>MRKFLAVATASTVALSCATAALADDNTTTINPPSGYKYHGDITQGEGSSQEVFKLYQKPDKDGDLAQQIVYDKDGKVVCDTASSKADFMWTAGNTRCNYKKPLDVIKDISSYIAAISAAIGALFAIYTTAQKFIK</sequence>
<reference evidence="3 4" key="1">
    <citation type="submission" date="2020-12" db="EMBL/GenBank/DDBJ databases">
        <title>FDA dAtabase for Regulatory Grade micrObial Sequences (FDA-ARGOS): Supporting development and validation of Infectious Disease Dx tests.</title>
        <authorList>
            <person name="Sproer C."/>
            <person name="Gronow S."/>
            <person name="Severitt S."/>
            <person name="Schroder I."/>
            <person name="Tallon L."/>
            <person name="Sadzewicz L."/>
            <person name="Zhao X."/>
            <person name="Boylan J."/>
            <person name="Ott S."/>
            <person name="Bowen H."/>
            <person name="Vavikolanu K."/>
            <person name="Mehta A."/>
            <person name="Aluvathingal J."/>
            <person name="Nadendla S."/>
            <person name="Lowell S."/>
            <person name="Myers T."/>
            <person name="Yan Y."/>
            <person name="Sichtig H."/>
        </authorList>
    </citation>
    <scope>NUCLEOTIDE SEQUENCE [LARGE SCALE GENOMIC DNA]</scope>
    <source>
        <strain evidence="3 4">FDAARGOS_1053</strain>
    </source>
</reference>
<dbReference type="RefSeq" id="WP_084036304.1">
    <property type="nucleotide sequence ID" value="NZ_CP066007.1"/>
</dbReference>
<proteinExistence type="predicted"/>
<keyword evidence="1" id="KW-0472">Membrane</keyword>
<dbReference type="GeneID" id="92760176"/>
<evidence type="ECO:0000256" key="2">
    <source>
        <dbReference type="SAM" id="SignalP"/>
    </source>
</evidence>
<dbReference type="EMBL" id="CP066007">
    <property type="protein sequence ID" value="QQB45641.1"/>
    <property type="molecule type" value="Genomic_DNA"/>
</dbReference>
<keyword evidence="1" id="KW-1133">Transmembrane helix</keyword>
<feature type="transmembrane region" description="Helical" evidence="1">
    <location>
        <begin position="109"/>
        <end position="130"/>
    </location>
</feature>
<dbReference type="PROSITE" id="PS51257">
    <property type="entry name" value="PROKAR_LIPOPROTEIN"/>
    <property type="match status" value="1"/>
</dbReference>
<name>A0A7T4EE13_9CORY</name>
<dbReference type="AlphaFoldDB" id="A0A7T4EE13"/>
<accession>A0A7T4EE13</accession>
<evidence type="ECO:0000256" key="1">
    <source>
        <dbReference type="SAM" id="Phobius"/>
    </source>
</evidence>
<keyword evidence="2" id="KW-0732">Signal</keyword>
<protein>
    <submittedName>
        <fullName evidence="3">Uncharacterized protein</fullName>
    </submittedName>
</protein>
<feature type="signal peptide" evidence="2">
    <location>
        <begin position="1"/>
        <end position="23"/>
    </location>
</feature>
<evidence type="ECO:0000313" key="3">
    <source>
        <dbReference type="EMBL" id="QQB45641.1"/>
    </source>
</evidence>
<dbReference type="Proteomes" id="UP000596145">
    <property type="component" value="Chromosome"/>
</dbReference>
<keyword evidence="1" id="KW-0812">Transmembrane</keyword>
<feature type="chain" id="PRO_5034579400" evidence="2">
    <location>
        <begin position="24"/>
        <end position="135"/>
    </location>
</feature>